<dbReference type="AlphaFoldDB" id="A0A3B0Y7P8"/>
<reference evidence="1" key="1">
    <citation type="submission" date="2018-06" db="EMBL/GenBank/DDBJ databases">
        <authorList>
            <person name="Zhirakovskaya E."/>
        </authorList>
    </citation>
    <scope>NUCLEOTIDE SEQUENCE</scope>
</reference>
<evidence type="ECO:0000313" key="1">
    <source>
        <dbReference type="EMBL" id="VAW76788.1"/>
    </source>
</evidence>
<sequence>MPKKTRELQNHHFDIDRGGRDVLWSMYSHHAT</sequence>
<dbReference type="EMBL" id="UOFN01000067">
    <property type="protein sequence ID" value="VAW76788.1"/>
    <property type="molecule type" value="Genomic_DNA"/>
</dbReference>
<gene>
    <name evidence="1" type="ORF">MNBD_GAMMA15-65</name>
</gene>
<name>A0A3B0Y7P8_9ZZZZ</name>
<proteinExistence type="predicted"/>
<accession>A0A3B0Y7P8</accession>
<organism evidence="1">
    <name type="scientific">hydrothermal vent metagenome</name>
    <dbReference type="NCBI Taxonomy" id="652676"/>
    <lineage>
        <taxon>unclassified sequences</taxon>
        <taxon>metagenomes</taxon>
        <taxon>ecological metagenomes</taxon>
    </lineage>
</organism>
<protein>
    <submittedName>
        <fullName evidence="1">Uncharacterized protein</fullName>
    </submittedName>
</protein>